<dbReference type="AlphaFoldDB" id="A0A433SFE5"/>
<dbReference type="InterPro" id="IPR051120">
    <property type="entry name" value="ABC_AA/LPS_Transport"/>
</dbReference>
<accession>A0A433SFE5</accession>
<protein>
    <submittedName>
        <fullName evidence="6">Lipopolysaccharide export system ATP-binding protein LptB</fullName>
        <ecNumber evidence="6">3.6.3.-</ecNumber>
    </submittedName>
</protein>
<gene>
    <name evidence="6" type="primary">lptB_4</name>
    <name evidence="6" type="ORF">CUZ56_01436</name>
</gene>
<dbReference type="EMBL" id="PQSP01000002">
    <property type="protein sequence ID" value="RUS67489.1"/>
    <property type="molecule type" value="Genomic_DNA"/>
</dbReference>
<organism evidence="6 7">
    <name type="scientific">Saezia sanguinis</name>
    <dbReference type="NCBI Taxonomy" id="1965230"/>
    <lineage>
        <taxon>Bacteria</taxon>
        <taxon>Pseudomonadati</taxon>
        <taxon>Pseudomonadota</taxon>
        <taxon>Betaproteobacteria</taxon>
        <taxon>Burkholderiales</taxon>
        <taxon>Saeziaceae</taxon>
        <taxon>Saezia</taxon>
    </lineage>
</organism>
<evidence type="ECO:0000256" key="2">
    <source>
        <dbReference type="ARBA" id="ARBA00022475"/>
    </source>
</evidence>
<reference evidence="6 7" key="1">
    <citation type="submission" date="2018-01" db="EMBL/GenBank/DDBJ databases">
        <title>Saezia sanguinis gen. nov., sp. nov., in the order Burkholderiales isolated from human blood.</title>
        <authorList>
            <person name="Medina-Pascual M.J."/>
            <person name="Valdezate S."/>
            <person name="Monzon S."/>
            <person name="Cuesta I."/>
            <person name="Carrasco G."/>
            <person name="Villalon P."/>
            <person name="Saez-Nieto J.A."/>
        </authorList>
    </citation>
    <scope>NUCLEOTIDE SEQUENCE [LARGE SCALE GENOMIC DNA]</scope>
    <source>
        <strain evidence="6 7">CNM695-12</strain>
    </source>
</reference>
<dbReference type="InterPro" id="IPR003439">
    <property type="entry name" value="ABC_transporter-like_ATP-bd"/>
</dbReference>
<dbReference type="GO" id="GO:0015808">
    <property type="term" value="P:L-alanine transport"/>
    <property type="evidence" value="ECO:0007669"/>
    <property type="project" value="TreeGrafter"/>
</dbReference>
<dbReference type="Pfam" id="PF00005">
    <property type="entry name" value="ABC_tran"/>
    <property type="match status" value="1"/>
</dbReference>
<keyword evidence="7" id="KW-1185">Reference proteome</keyword>
<feature type="domain" description="ABC transporter" evidence="5">
    <location>
        <begin position="3"/>
        <end position="235"/>
    </location>
</feature>
<dbReference type="SMART" id="SM00382">
    <property type="entry name" value="AAA"/>
    <property type="match status" value="1"/>
</dbReference>
<sequence>MMLQMKNITVRFGGLTANKDASLDVQKGSITGLIGPNGAGKTTLFTVASGFLKPNEGQVLFNDQDITALPPYKRASMGMARTFQIVQPFAGLTTLENITIGAYLRHTHRDDAFQKAREVGIRVGLEKELNRPASGLTISGRKRLELARALATEPQLILLDEVLAGLNPSEIKNIIPVIQDIRASGVTVFMIEHVMQAVVSLCDYVYVLSQGQLIAQGTSAQVVADPHVIEAYLGHGAAARLAEKETQHA</sequence>
<evidence type="ECO:0000256" key="4">
    <source>
        <dbReference type="ARBA" id="ARBA00022840"/>
    </source>
</evidence>
<evidence type="ECO:0000256" key="1">
    <source>
        <dbReference type="ARBA" id="ARBA00022448"/>
    </source>
</evidence>
<evidence type="ECO:0000259" key="5">
    <source>
        <dbReference type="PROSITE" id="PS50893"/>
    </source>
</evidence>
<dbReference type="GO" id="GO:0005886">
    <property type="term" value="C:plasma membrane"/>
    <property type="evidence" value="ECO:0007669"/>
    <property type="project" value="TreeGrafter"/>
</dbReference>
<keyword evidence="1" id="KW-0813">Transport</keyword>
<proteinExistence type="predicted"/>
<keyword evidence="4 6" id="KW-0067">ATP-binding</keyword>
<evidence type="ECO:0000256" key="3">
    <source>
        <dbReference type="ARBA" id="ARBA00022741"/>
    </source>
</evidence>
<dbReference type="GO" id="GO:0015188">
    <property type="term" value="F:L-isoleucine transmembrane transporter activity"/>
    <property type="evidence" value="ECO:0007669"/>
    <property type="project" value="TreeGrafter"/>
</dbReference>
<name>A0A433SFE5_9BURK</name>
<dbReference type="Proteomes" id="UP000286947">
    <property type="component" value="Unassembled WGS sequence"/>
</dbReference>
<dbReference type="GO" id="GO:1903806">
    <property type="term" value="P:L-isoleucine import across plasma membrane"/>
    <property type="evidence" value="ECO:0007669"/>
    <property type="project" value="TreeGrafter"/>
</dbReference>
<evidence type="ECO:0000313" key="7">
    <source>
        <dbReference type="Proteomes" id="UP000286947"/>
    </source>
</evidence>
<dbReference type="GO" id="GO:0005304">
    <property type="term" value="F:L-valine transmembrane transporter activity"/>
    <property type="evidence" value="ECO:0007669"/>
    <property type="project" value="TreeGrafter"/>
</dbReference>
<keyword evidence="6" id="KW-0378">Hydrolase</keyword>
<dbReference type="GO" id="GO:0015192">
    <property type="term" value="F:L-phenylalanine transmembrane transporter activity"/>
    <property type="evidence" value="ECO:0007669"/>
    <property type="project" value="TreeGrafter"/>
</dbReference>
<dbReference type="PANTHER" id="PTHR45772:SF7">
    <property type="entry name" value="AMINO ACID ABC TRANSPORTER ATP-BINDING PROTEIN"/>
    <property type="match status" value="1"/>
</dbReference>
<dbReference type="InterPro" id="IPR003593">
    <property type="entry name" value="AAA+_ATPase"/>
</dbReference>
<dbReference type="EC" id="3.6.3.-" evidence="6"/>
<keyword evidence="2" id="KW-0472">Membrane</keyword>
<dbReference type="Gene3D" id="3.40.50.300">
    <property type="entry name" value="P-loop containing nucleotide triphosphate hydrolases"/>
    <property type="match status" value="1"/>
</dbReference>
<dbReference type="GO" id="GO:0016887">
    <property type="term" value="F:ATP hydrolysis activity"/>
    <property type="evidence" value="ECO:0007669"/>
    <property type="project" value="InterPro"/>
</dbReference>
<dbReference type="Pfam" id="PF12399">
    <property type="entry name" value="BCA_ABC_TP_C"/>
    <property type="match status" value="1"/>
</dbReference>
<dbReference type="GO" id="GO:1903805">
    <property type="term" value="P:L-valine import across plasma membrane"/>
    <property type="evidence" value="ECO:0007669"/>
    <property type="project" value="TreeGrafter"/>
</dbReference>
<keyword evidence="2" id="KW-1003">Cell membrane</keyword>
<evidence type="ECO:0000313" key="6">
    <source>
        <dbReference type="EMBL" id="RUS67489.1"/>
    </source>
</evidence>
<comment type="caution">
    <text evidence="6">The sequence shown here is derived from an EMBL/GenBank/DDBJ whole genome shotgun (WGS) entry which is preliminary data.</text>
</comment>
<dbReference type="InterPro" id="IPR027417">
    <property type="entry name" value="P-loop_NTPase"/>
</dbReference>
<keyword evidence="3" id="KW-0547">Nucleotide-binding</keyword>
<dbReference type="PROSITE" id="PS50893">
    <property type="entry name" value="ABC_TRANSPORTER_2"/>
    <property type="match status" value="1"/>
</dbReference>
<dbReference type="InterPro" id="IPR032823">
    <property type="entry name" value="BCA_ABC_TP_C"/>
</dbReference>
<dbReference type="PANTHER" id="PTHR45772">
    <property type="entry name" value="CONSERVED COMPONENT OF ABC TRANSPORTER FOR NATURAL AMINO ACIDS-RELATED"/>
    <property type="match status" value="1"/>
</dbReference>
<dbReference type="SUPFAM" id="SSF52540">
    <property type="entry name" value="P-loop containing nucleoside triphosphate hydrolases"/>
    <property type="match status" value="1"/>
</dbReference>
<dbReference type="GO" id="GO:0005524">
    <property type="term" value="F:ATP binding"/>
    <property type="evidence" value="ECO:0007669"/>
    <property type="project" value="UniProtKB-KW"/>
</dbReference>
<dbReference type="GO" id="GO:0042941">
    <property type="term" value="P:D-alanine transmembrane transport"/>
    <property type="evidence" value="ECO:0007669"/>
    <property type="project" value="TreeGrafter"/>
</dbReference>
<dbReference type="CDD" id="cd03219">
    <property type="entry name" value="ABC_Mj1267_LivG_branched"/>
    <property type="match status" value="1"/>
</dbReference>